<dbReference type="AlphaFoldDB" id="M1DKW1"/>
<evidence type="ECO:0000313" key="3">
    <source>
        <dbReference type="Proteomes" id="UP000011115"/>
    </source>
</evidence>
<sequence length="287" mass="31724">MILKIGRLAYSADVRATRLERSVLEMINSAILIALTPVRNTVDELTARVTACESRQGETPEVLALKVEIGELKKDIAYLKATNFTTLMRVADDTDISKTYGIPPTTIGDVQKDDPGHAKDLPNLVEIVVKLATQTVPAEPPTTAPSGSGIANISEATPETEPHDQIDRSTTHSECSIGSTRRWMLIMITCISIIKRSRPNGISTFNVRACEVLLRGTIRRSNDCSFHHRFDPLPSGLCILEQRAESVLSANRQRCLAVLRLQLLRSFQPLYFFLRLSVHASTKTSNT</sequence>
<dbReference type="EnsemblPlants" id="PGSC0003DMT400090657">
    <property type="protein sequence ID" value="PGSC0003DMT400090657"/>
    <property type="gene ID" value="PGSC0003DMG400040228"/>
</dbReference>
<proteinExistence type="predicted"/>
<accession>M1DKW1</accession>
<dbReference type="Proteomes" id="UP000011115">
    <property type="component" value="Unassembled WGS sequence"/>
</dbReference>
<reference evidence="2" key="2">
    <citation type="submission" date="2015-06" db="UniProtKB">
        <authorList>
            <consortium name="EnsemblPlants"/>
        </authorList>
    </citation>
    <scope>IDENTIFICATION</scope>
    <source>
        <strain evidence="2">DM1-3 516 R44</strain>
    </source>
</reference>
<dbReference type="HOGENOM" id="CLU_971165_0_0_1"/>
<keyword evidence="3" id="KW-1185">Reference proteome</keyword>
<dbReference type="PaxDb" id="4113-PGSC0003DMT400090657"/>
<feature type="compositionally biased region" description="Polar residues" evidence="1">
    <location>
        <begin position="144"/>
        <end position="157"/>
    </location>
</feature>
<reference evidence="3" key="1">
    <citation type="journal article" date="2011" name="Nature">
        <title>Genome sequence and analysis of the tuber crop potato.</title>
        <authorList>
            <consortium name="The Potato Genome Sequencing Consortium"/>
        </authorList>
    </citation>
    <scope>NUCLEOTIDE SEQUENCE [LARGE SCALE GENOMIC DNA]</scope>
    <source>
        <strain evidence="3">cv. DM1-3 516 R44</strain>
    </source>
</reference>
<protein>
    <submittedName>
        <fullName evidence="2">Late blight resistance protein</fullName>
    </submittedName>
</protein>
<feature type="region of interest" description="Disordered" evidence="1">
    <location>
        <begin position="137"/>
        <end position="172"/>
    </location>
</feature>
<evidence type="ECO:0000313" key="2">
    <source>
        <dbReference type="EnsemblPlants" id="PGSC0003DMT400090657"/>
    </source>
</evidence>
<feature type="compositionally biased region" description="Basic and acidic residues" evidence="1">
    <location>
        <begin position="160"/>
        <end position="171"/>
    </location>
</feature>
<evidence type="ECO:0000256" key="1">
    <source>
        <dbReference type="SAM" id="MobiDB-lite"/>
    </source>
</evidence>
<name>M1DKW1_SOLTU</name>
<organism evidence="2 3">
    <name type="scientific">Solanum tuberosum</name>
    <name type="common">Potato</name>
    <dbReference type="NCBI Taxonomy" id="4113"/>
    <lineage>
        <taxon>Eukaryota</taxon>
        <taxon>Viridiplantae</taxon>
        <taxon>Streptophyta</taxon>
        <taxon>Embryophyta</taxon>
        <taxon>Tracheophyta</taxon>
        <taxon>Spermatophyta</taxon>
        <taxon>Magnoliopsida</taxon>
        <taxon>eudicotyledons</taxon>
        <taxon>Gunneridae</taxon>
        <taxon>Pentapetalae</taxon>
        <taxon>asterids</taxon>
        <taxon>lamiids</taxon>
        <taxon>Solanales</taxon>
        <taxon>Solanaceae</taxon>
        <taxon>Solanoideae</taxon>
        <taxon>Solaneae</taxon>
        <taxon>Solanum</taxon>
    </lineage>
</organism>
<dbReference type="InParanoid" id="M1DKW1"/>
<dbReference type="Gramene" id="PGSC0003DMT400090657">
    <property type="protein sequence ID" value="PGSC0003DMT400090657"/>
    <property type="gene ID" value="PGSC0003DMG400040228"/>
</dbReference>